<dbReference type="AlphaFoldDB" id="D1AWW8"/>
<dbReference type="EMBL" id="CP001779">
    <property type="protein sequence ID" value="ACZ00794.1"/>
    <property type="molecule type" value="Genomic_DNA"/>
</dbReference>
<evidence type="ECO:0000313" key="2">
    <source>
        <dbReference type="Proteomes" id="UP000002072"/>
    </source>
</evidence>
<dbReference type="OrthoDB" id="95536at2"/>
<dbReference type="Proteomes" id="UP000002072">
    <property type="component" value="Chromosome"/>
</dbReference>
<evidence type="ECO:0000313" key="1">
    <source>
        <dbReference type="EMBL" id="ACZ00794.1"/>
    </source>
</evidence>
<organism evidence="1 2">
    <name type="scientific">Streptobacillus moniliformis (strain ATCC 14647 / DSM 12112 / NCTC 10651 / 9901)</name>
    <dbReference type="NCBI Taxonomy" id="519441"/>
    <lineage>
        <taxon>Bacteria</taxon>
        <taxon>Fusobacteriati</taxon>
        <taxon>Fusobacteriota</taxon>
        <taxon>Fusobacteriia</taxon>
        <taxon>Fusobacteriales</taxon>
        <taxon>Leptotrichiaceae</taxon>
        <taxon>Streptobacillus</taxon>
    </lineage>
</organism>
<gene>
    <name evidence="1" type="ordered locus">Smon_0310</name>
</gene>
<dbReference type="RefSeq" id="WP_012858351.1">
    <property type="nucleotide sequence ID" value="NC_013515.1"/>
</dbReference>
<protein>
    <recommendedName>
        <fullName evidence="3">Outer membrane protein beta-barrel domain-containing protein</fullName>
    </recommendedName>
</protein>
<dbReference type="KEGG" id="smf:Smon_0310"/>
<name>D1AWW8_STRM9</name>
<sequence>MRKLLLSIILFIGLISFPAKINKLKSKNIKKSNVSIELKIAEPMHSVNDFDKFKITGPRYRIEANLGYYRLGSNSLRGVYRQENKKHDGYFGISFLVEYKAKIGEFFDITFGPKIIFQNDFEPIYYSNSQIILYMLNSLNLGAEIGFDYRLKENLTIYNSIEAFIGLKKLNVIDFKSNTNYSKYFKIQENLGIKIAYGVKIKDKYNVALYTSWGKGAIGIEAGYTF</sequence>
<evidence type="ECO:0008006" key="3">
    <source>
        <dbReference type="Google" id="ProtNLM"/>
    </source>
</evidence>
<proteinExistence type="predicted"/>
<keyword evidence="2" id="KW-1185">Reference proteome</keyword>
<accession>D1AWW8</accession>
<dbReference type="GeneID" id="29673573"/>
<dbReference type="STRING" id="519441.Smon_0310"/>
<dbReference type="HOGENOM" id="CLU_094978_1_0_0"/>
<reference evidence="1 2" key="1">
    <citation type="journal article" date="2009" name="Stand. Genomic Sci.">
        <title>Complete genome sequence of Streptobacillus moniliformis type strain (9901T).</title>
        <authorList>
            <person name="Nolan M."/>
            <person name="Gronow S."/>
            <person name="Lapidus A."/>
            <person name="Ivanova N."/>
            <person name="Copeland A."/>
            <person name="Lucas S."/>
            <person name="Del Rio T.G."/>
            <person name="Chen F."/>
            <person name="Tice H."/>
            <person name="Pitluck S."/>
            <person name="Cheng J.F."/>
            <person name="Sims D."/>
            <person name="Meincke L."/>
            <person name="Bruce D."/>
            <person name="Goodwin L."/>
            <person name="Brettin T."/>
            <person name="Han C."/>
            <person name="Detter J.C."/>
            <person name="Ovchinikova G."/>
            <person name="Pati A."/>
            <person name="Mavromatis K."/>
            <person name="Mikhailova N."/>
            <person name="Chen A."/>
            <person name="Palaniappan K."/>
            <person name="Land M."/>
            <person name="Hauser L."/>
            <person name="Chang Y.J."/>
            <person name="Jeffries C.D."/>
            <person name="Rohde M."/>
            <person name="Sproer C."/>
            <person name="Goker M."/>
            <person name="Bristow J."/>
            <person name="Eisen J.A."/>
            <person name="Markowitz V."/>
            <person name="Hugenholtz P."/>
            <person name="Kyrpides N.C."/>
            <person name="Klenk H.P."/>
            <person name="Chain P."/>
        </authorList>
    </citation>
    <scope>NUCLEOTIDE SEQUENCE [LARGE SCALE GENOMIC DNA]</scope>
    <source>
        <strain evidence="2">ATCC 14647 / DSM 12112 / NCTC 10651 / 9901</strain>
    </source>
</reference>